<dbReference type="EC" id="2.3.1.275" evidence="10"/>
<keyword evidence="6 10" id="KW-0443">Lipid metabolism</keyword>
<evidence type="ECO:0000256" key="5">
    <source>
        <dbReference type="ARBA" id="ARBA00022989"/>
    </source>
</evidence>
<dbReference type="GO" id="GO:0008654">
    <property type="term" value="P:phospholipid biosynthetic process"/>
    <property type="evidence" value="ECO:0007669"/>
    <property type="project" value="UniProtKB-UniRule"/>
</dbReference>
<organism evidence="12 13">
    <name type="scientific">Cohaesibacter marisflavi</name>
    <dbReference type="NCBI Taxonomy" id="655353"/>
    <lineage>
        <taxon>Bacteria</taxon>
        <taxon>Pseudomonadati</taxon>
        <taxon>Pseudomonadota</taxon>
        <taxon>Alphaproteobacteria</taxon>
        <taxon>Hyphomicrobiales</taxon>
        <taxon>Cohaesibacteraceae</taxon>
    </lineage>
</organism>
<dbReference type="HAMAP" id="MF_01043">
    <property type="entry name" value="PlsY"/>
    <property type="match status" value="1"/>
</dbReference>
<feature type="transmembrane region" description="Helical" evidence="10">
    <location>
        <begin position="63"/>
        <end position="82"/>
    </location>
</feature>
<comment type="pathway">
    <text evidence="10">Lipid metabolism; phospholipid metabolism.</text>
</comment>
<sequence>MIDPISWSHTLPQLIIAVLFGYILGSTPFGLLLTKMAGMGDVRKIGSGNIGATNVLRTGNKKLAALTLLGDLLKGTLSVIIARECAIVFSPDHVLLISCLAGAGAFLGHIFPFWLKFRGGKGVATYLGVLLALSPPAFLTFGFIWLSSAYFSRYSSLSALIASALMPFVLFGFGRIGLAELFAILTVVLWIKHKENIKRLLDGTEGKIGGKKEVPSESTSDEASSEGSDK</sequence>
<evidence type="ECO:0000256" key="1">
    <source>
        <dbReference type="ARBA" id="ARBA00022475"/>
    </source>
</evidence>
<keyword evidence="3 10" id="KW-0808">Transferase</keyword>
<keyword evidence="12" id="KW-0012">Acyltransferase</keyword>
<feature type="transmembrane region" description="Helical" evidence="10">
    <location>
        <begin position="168"/>
        <end position="191"/>
    </location>
</feature>
<dbReference type="NCBIfam" id="TIGR00023">
    <property type="entry name" value="glycerol-3-phosphate 1-O-acyltransferase PlsY"/>
    <property type="match status" value="1"/>
</dbReference>
<dbReference type="GO" id="GO:0005886">
    <property type="term" value="C:plasma membrane"/>
    <property type="evidence" value="ECO:0007669"/>
    <property type="project" value="UniProtKB-SubCell"/>
</dbReference>
<comment type="catalytic activity">
    <reaction evidence="10">
        <text>an acyl phosphate + sn-glycerol 3-phosphate = a 1-acyl-sn-glycero-3-phosphate + phosphate</text>
        <dbReference type="Rhea" id="RHEA:34075"/>
        <dbReference type="ChEBI" id="CHEBI:43474"/>
        <dbReference type="ChEBI" id="CHEBI:57597"/>
        <dbReference type="ChEBI" id="CHEBI:57970"/>
        <dbReference type="ChEBI" id="CHEBI:59918"/>
        <dbReference type="EC" id="2.3.1.275"/>
    </reaction>
</comment>
<comment type="subunit">
    <text evidence="10">Probably interacts with PlsX.</text>
</comment>
<comment type="function">
    <text evidence="10">Catalyzes the transfer of an acyl group from acyl-phosphate (acyl-PO(4)) to glycerol-3-phosphate (G3P) to form lysophosphatidic acid (LPA). This enzyme utilizes acyl-phosphate as fatty acyl donor, but not acyl-CoA or acyl-ACP.</text>
</comment>
<evidence type="ECO:0000256" key="6">
    <source>
        <dbReference type="ARBA" id="ARBA00023098"/>
    </source>
</evidence>
<dbReference type="PANTHER" id="PTHR30309">
    <property type="entry name" value="INNER MEMBRANE PROTEIN YGIH"/>
    <property type="match status" value="1"/>
</dbReference>
<dbReference type="OrthoDB" id="9777124at2"/>
<keyword evidence="1 10" id="KW-1003">Cell membrane</keyword>
<dbReference type="UniPathway" id="UPA00085"/>
<evidence type="ECO:0000256" key="10">
    <source>
        <dbReference type="HAMAP-Rule" id="MF_01043"/>
    </source>
</evidence>
<dbReference type="SMART" id="SM01207">
    <property type="entry name" value="G3P_acyltransf"/>
    <property type="match status" value="1"/>
</dbReference>
<keyword evidence="9 10" id="KW-1208">Phospholipid metabolism</keyword>
<evidence type="ECO:0000313" key="12">
    <source>
        <dbReference type="EMBL" id="SFO29890.1"/>
    </source>
</evidence>
<evidence type="ECO:0000313" key="13">
    <source>
        <dbReference type="Proteomes" id="UP000199236"/>
    </source>
</evidence>
<dbReference type="GO" id="GO:0043772">
    <property type="term" value="F:acyl-phosphate glycerol-3-phosphate acyltransferase activity"/>
    <property type="evidence" value="ECO:0007669"/>
    <property type="project" value="UniProtKB-UniRule"/>
</dbReference>
<evidence type="ECO:0000256" key="2">
    <source>
        <dbReference type="ARBA" id="ARBA00022516"/>
    </source>
</evidence>
<name>A0A1I5G1L6_9HYPH</name>
<dbReference type="STRING" id="655353.SAMN04488056_104312"/>
<comment type="similarity">
    <text evidence="10">Belongs to the PlsY family.</text>
</comment>
<reference evidence="12 13" key="1">
    <citation type="submission" date="2016-10" db="EMBL/GenBank/DDBJ databases">
        <authorList>
            <person name="de Groot N.N."/>
        </authorList>
    </citation>
    <scope>NUCLEOTIDE SEQUENCE [LARGE SCALE GENOMIC DNA]</scope>
    <source>
        <strain evidence="12 13">CGMCC 1.9157</strain>
    </source>
</reference>
<keyword evidence="4 10" id="KW-0812">Transmembrane</keyword>
<evidence type="ECO:0000256" key="3">
    <source>
        <dbReference type="ARBA" id="ARBA00022679"/>
    </source>
</evidence>
<evidence type="ECO:0000256" key="7">
    <source>
        <dbReference type="ARBA" id="ARBA00023136"/>
    </source>
</evidence>
<keyword evidence="13" id="KW-1185">Reference proteome</keyword>
<dbReference type="PANTHER" id="PTHR30309:SF0">
    <property type="entry name" value="GLYCEROL-3-PHOSPHATE ACYLTRANSFERASE-RELATED"/>
    <property type="match status" value="1"/>
</dbReference>
<gene>
    <name evidence="10" type="primary">plsY</name>
    <name evidence="12" type="ORF">SAMN04488056_104312</name>
</gene>
<evidence type="ECO:0000256" key="8">
    <source>
        <dbReference type="ARBA" id="ARBA00023209"/>
    </source>
</evidence>
<dbReference type="Pfam" id="PF02660">
    <property type="entry name" value="G3P_acyltransf"/>
    <property type="match status" value="1"/>
</dbReference>
<dbReference type="AlphaFoldDB" id="A0A1I5G1L6"/>
<dbReference type="InterPro" id="IPR003811">
    <property type="entry name" value="G3P_acylTferase_PlsY"/>
</dbReference>
<keyword evidence="7 10" id="KW-0472">Membrane</keyword>
<feature type="transmembrane region" description="Helical" evidence="10">
    <location>
        <begin position="94"/>
        <end position="115"/>
    </location>
</feature>
<feature type="transmembrane region" description="Helical" evidence="10">
    <location>
        <begin position="127"/>
        <end position="148"/>
    </location>
</feature>
<feature type="compositionally biased region" description="Basic and acidic residues" evidence="11">
    <location>
        <begin position="205"/>
        <end position="215"/>
    </location>
</feature>
<feature type="region of interest" description="Disordered" evidence="11">
    <location>
        <begin position="205"/>
        <end position="230"/>
    </location>
</feature>
<evidence type="ECO:0000256" key="11">
    <source>
        <dbReference type="SAM" id="MobiDB-lite"/>
    </source>
</evidence>
<accession>A0A1I5G1L6</accession>
<comment type="subcellular location">
    <subcellularLocation>
        <location evidence="10">Cell membrane</location>
        <topology evidence="10">Multi-pass membrane protein</topology>
    </subcellularLocation>
</comment>
<keyword evidence="8 10" id="KW-0594">Phospholipid biosynthesis</keyword>
<dbReference type="EMBL" id="FOVR01000004">
    <property type="protein sequence ID" value="SFO29890.1"/>
    <property type="molecule type" value="Genomic_DNA"/>
</dbReference>
<proteinExistence type="inferred from homology"/>
<feature type="transmembrane region" description="Helical" evidence="10">
    <location>
        <begin position="14"/>
        <end position="34"/>
    </location>
</feature>
<keyword evidence="2 10" id="KW-0444">Lipid biosynthesis</keyword>
<evidence type="ECO:0000256" key="9">
    <source>
        <dbReference type="ARBA" id="ARBA00023264"/>
    </source>
</evidence>
<evidence type="ECO:0000256" key="4">
    <source>
        <dbReference type="ARBA" id="ARBA00022692"/>
    </source>
</evidence>
<dbReference type="Proteomes" id="UP000199236">
    <property type="component" value="Unassembled WGS sequence"/>
</dbReference>
<protein>
    <recommendedName>
        <fullName evidence="10">Glycerol-3-phosphate acyltransferase</fullName>
    </recommendedName>
    <alternativeName>
        <fullName evidence="10">Acyl-PO4 G3P acyltransferase</fullName>
    </alternativeName>
    <alternativeName>
        <fullName evidence="10">Acyl-phosphate--glycerol-3-phosphate acyltransferase</fullName>
    </alternativeName>
    <alternativeName>
        <fullName evidence="10">G3P acyltransferase</fullName>
        <shortName evidence="10">GPAT</shortName>
        <ecNumber evidence="10">2.3.1.275</ecNumber>
    </alternativeName>
    <alternativeName>
        <fullName evidence="10">Lysophosphatidic acid synthase</fullName>
        <shortName evidence="10">LPA synthase</shortName>
    </alternativeName>
</protein>
<keyword evidence="5 10" id="KW-1133">Transmembrane helix</keyword>